<dbReference type="Proteomes" id="UP000093000">
    <property type="component" value="Unassembled WGS sequence"/>
</dbReference>
<evidence type="ECO:0000313" key="2">
    <source>
        <dbReference type="Proteomes" id="UP000093000"/>
    </source>
</evidence>
<dbReference type="AlphaFoldDB" id="A0A1C7NG40"/>
<dbReference type="InParanoid" id="A0A1C7NG40"/>
<name>A0A1C7NG40_9FUNG</name>
<sequence length="122" mass="13851">MNQAVYNSQDEKQKITANRCQVRIDAYEGILKNKSAPISKTKLEQQKKPRLINDDDNELLDLMNLNKELSAAEDRILELEDNATKNNIASPPLFKTRIKVLEAILRAALYSNPQKGTTLQIL</sequence>
<protein>
    <submittedName>
        <fullName evidence="1">Uncharacterized protein</fullName>
    </submittedName>
</protein>
<keyword evidence="2" id="KW-1185">Reference proteome</keyword>
<organism evidence="1 2">
    <name type="scientific">Choanephora cucurbitarum</name>
    <dbReference type="NCBI Taxonomy" id="101091"/>
    <lineage>
        <taxon>Eukaryota</taxon>
        <taxon>Fungi</taxon>
        <taxon>Fungi incertae sedis</taxon>
        <taxon>Mucoromycota</taxon>
        <taxon>Mucoromycotina</taxon>
        <taxon>Mucoromycetes</taxon>
        <taxon>Mucorales</taxon>
        <taxon>Mucorineae</taxon>
        <taxon>Choanephoraceae</taxon>
        <taxon>Choanephoroideae</taxon>
        <taxon>Choanephora</taxon>
    </lineage>
</organism>
<comment type="caution">
    <text evidence="1">The sequence shown here is derived from an EMBL/GenBank/DDBJ whole genome shotgun (WGS) entry which is preliminary data.</text>
</comment>
<proteinExistence type="predicted"/>
<dbReference type="EMBL" id="LUGH01000178">
    <property type="protein sequence ID" value="OBZ88062.1"/>
    <property type="molecule type" value="Genomic_DNA"/>
</dbReference>
<gene>
    <name evidence="1" type="ORF">A0J61_03888</name>
</gene>
<accession>A0A1C7NG40</accession>
<reference evidence="1 2" key="1">
    <citation type="submission" date="2016-03" db="EMBL/GenBank/DDBJ databases">
        <title>Choanephora cucurbitarum.</title>
        <authorList>
            <person name="Min B."/>
            <person name="Park H."/>
            <person name="Park J.-H."/>
            <person name="Shin H.-D."/>
            <person name="Choi I.-G."/>
        </authorList>
    </citation>
    <scope>NUCLEOTIDE SEQUENCE [LARGE SCALE GENOMIC DNA]</scope>
    <source>
        <strain evidence="1 2">KUS-F28377</strain>
    </source>
</reference>
<evidence type="ECO:0000313" key="1">
    <source>
        <dbReference type="EMBL" id="OBZ88062.1"/>
    </source>
</evidence>